<dbReference type="FunFam" id="3.40.50.720:FF:000084">
    <property type="entry name" value="Short-chain dehydrogenase reductase"/>
    <property type="match status" value="1"/>
</dbReference>
<sequence length="259" mass="26520">MTGRLANKSALITGGGRGIGKAIAQKFLLEGARIAVLDVVADRVSLTASELAPLGDVHPVVADLSLPEECQRGVEEADAALGGLDIVVNNAGIIRLKHFLKQTLSDWDLTIAVNARAPFLIGQAAARKMIEHGRGGVIINGSSTNGFVAERNSSTYDASKGAVVMLTQAMALDLAPLGIRVAGVAPGLAPTDLAAEGGADVGDAPLKSVHARVPIGRMATLEEIANVYAFVASDEAAHVAGTTVVVDGGLLSRQFGDSD</sequence>
<dbReference type="EMBL" id="MVHF01000006">
    <property type="protein sequence ID" value="ORA37179.1"/>
    <property type="molecule type" value="Genomic_DNA"/>
</dbReference>
<protein>
    <recommendedName>
        <fullName evidence="5">Dehydrogenase</fullName>
    </recommendedName>
</protein>
<organism evidence="3 4">
    <name type="scientific">Mycobacterium aquaticum</name>
    <dbReference type="NCBI Taxonomy" id="1927124"/>
    <lineage>
        <taxon>Bacteria</taxon>
        <taxon>Bacillati</taxon>
        <taxon>Actinomycetota</taxon>
        <taxon>Actinomycetes</taxon>
        <taxon>Mycobacteriales</taxon>
        <taxon>Mycobacteriaceae</taxon>
        <taxon>Mycobacterium</taxon>
    </lineage>
</organism>
<dbReference type="RefSeq" id="WP_158087122.1">
    <property type="nucleotide sequence ID" value="NZ_MVHF01000006.1"/>
</dbReference>
<dbReference type="Gene3D" id="3.40.50.720">
    <property type="entry name" value="NAD(P)-binding Rossmann-like Domain"/>
    <property type="match status" value="1"/>
</dbReference>
<dbReference type="CDD" id="cd05233">
    <property type="entry name" value="SDR_c"/>
    <property type="match status" value="1"/>
</dbReference>
<keyword evidence="4" id="KW-1185">Reference proteome</keyword>
<gene>
    <name evidence="3" type="ORF">BST13_08460</name>
</gene>
<evidence type="ECO:0008006" key="5">
    <source>
        <dbReference type="Google" id="ProtNLM"/>
    </source>
</evidence>
<name>A0A1X0B4P1_9MYCO</name>
<dbReference type="PANTHER" id="PTHR24321">
    <property type="entry name" value="DEHYDROGENASES, SHORT CHAIN"/>
    <property type="match status" value="1"/>
</dbReference>
<dbReference type="PRINTS" id="PR00081">
    <property type="entry name" value="GDHRDH"/>
</dbReference>
<reference evidence="3 4" key="1">
    <citation type="submission" date="2017-02" db="EMBL/GenBank/DDBJ databases">
        <title>The new phylogeny of genus Mycobacterium.</title>
        <authorList>
            <person name="Tortoli E."/>
            <person name="Trovato A."/>
            <person name="Cirillo D.M."/>
        </authorList>
    </citation>
    <scope>NUCLEOTIDE SEQUENCE [LARGE SCALE GENOMIC DNA]</scope>
    <source>
        <strain evidence="3 4">RW6</strain>
    </source>
</reference>
<dbReference type="Pfam" id="PF13561">
    <property type="entry name" value="adh_short_C2"/>
    <property type="match status" value="1"/>
</dbReference>
<dbReference type="STRING" id="1927124.BST13_08460"/>
<comment type="caution">
    <text evidence="3">The sequence shown here is derived from an EMBL/GenBank/DDBJ whole genome shotgun (WGS) entry which is preliminary data.</text>
</comment>
<evidence type="ECO:0000313" key="4">
    <source>
        <dbReference type="Proteomes" id="UP000192448"/>
    </source>
</evidence>
<dbReference type="OrthoDB" id="286404at2"/>
<dbReference type="InterPro" id="IPR036291">
    <property type="entry name" value="NAD(P)-bd_dom_sf"/>
</dbReference>
<dbReference type="SUPFAM" id="SSF51735">
    <property type="entry name" value="NAD(P)-binding Rossmann-fold domains"/>
    <property type="match status" value="1"/>
</dbReference>
<dbReference type="GO" id="GO:0016491">
    <property type="term" value="F:oxidoreductase activity"/>
    <property type="evidence" value="ECO:0007669"/>
    <property type="project" value="UniProtKB-KW"/>
</dbReference>
<evidence type="ECO:0000256" key="1">
    <source>
        <dbReference type="ARBA" id="ARBA00006484"/>
    </source>
</evidence>
<proteinExistence type="inferred from homology"/>
<evidence type="ECO:0000256" key="2">
    <source>
        <dbReference type="ARBA" id="ARBA00023002"/>
    </source>
</evidence>
<dbReference type="InterPro" id="IPR002347">
    <property type="entry name" value="SDR_fam"/>
</dbReference>
<keyword evidence="2" id="KW-0560">Oxidoreductase</keyword>
<dbReference type="AlphaFoldDB" id="A0A1X0B4P1"/>
<accession>A0A1X0B4P1</accession>
<comment type="similarity">
    <text evidence="1">Belongs to the short-chain dehydrogenases/reductases (SDR) family.</text>
</comment>
<evidence type="ECO:0000313" key="3">
    <source>
        <dbReference type="EMBL" id="ORA37179.1"/>
    </source>
</evidence>
<dbReference type="PRINTS" id="PR00080">
    <property type="entry name" value="SDRFAMILY"/>
</dbReference>
<dbReference type="Proteomes" id="UP000192448">
    <property type="component" value="Unassembled WGS sequence"/>
</dbReference>
<dbReference type="PANTHER" id="PTHR24321:SF8">
    <property type="entry name" value="ESTRADIOL 17-BETA-DEHYDROGENASE 8-RELATED"/>
    <property type="match status" value="1"/>
</dbReference>